<keyword evidence="3" id="KW-0862">Zinc</keyword>
<dbReference type="Proteomes" id="UP000694403">
    <property type="component" value="Unplaced"/>
</dbReference>
<dbReference type="PROSITE" id="PS51925">
    <property type="entry name" value="SWIB_MDM2"/>
    <property type="match status" value="1"/>
</dbReference>
<dbReference type="GO" id="GO:0002039">
    <property type="term" value="F:p53 binding"/>
    <property type="evidence" value="ECO:0007669"/>
    <property type="project" value="TreeGrafter"/>
</dbReference>
<sequence>MTSSTSEQYPASENACRIALGQATQVQPKLPLLKILQAAGAQGETFTLKEVMHYLGQYIMVRQLYDKRQQHMVYCGGDQLGELLGLESFSVKDPSPVYDMLKRNLTSVTITDAAQTLALAKDQSVDNPSQDQLKVNPLPGGFFCCTERPLLCTCAWWTSRTFYCLTGRSSPSLKVLGSPQTRDRVTLLCSLHNRVPFSGRVSLGCNTSYPQSLQLAPCLDFLCVCVLFLPFFKQQIELPKSVHWFCLVGSFSKASRQNLETWEKSLSSPNLFWAYTWGLIQFGMGSAYAVWSVGAVGDEYHNITALKMATFGFLPILRFFLG</sequence>
<evidence type="ECO:0000256" key="1">
    <source>
        <dbReference type="ARBA" id="ARBA00022723"/>
    </source>
</evidence>
<dbReference type="GO" id="GO:0061630">
    <property type="term" value="F:ubiquitin protein ligase activity"/>
    <property type="evidence" value="ECO:0007669"/>
    <property type="project" value="TreeGrafter"/>
</dbReference>
<dbReference type="InterPro" id="IPR036885">
    <property type="entry name" value="SWIB_MDM2_dom_sf"/>
</dbReference>
<reference evidence="5" key="1">
    <citation type="submission" date="2025-08" db="UniProtKB">
        <authorList>
            <consortium name="Ensembl"/>
        </authorList>
    </citation>
    <scope>IDENTIFICATION</scope>
</reference>
<dbReference type="CDD" id="cd17673">
    <property type="entry name" value="MDM4"/>
    <property type="match status" value="1"/>
</dbReference>
<dbReference type="PANTHER" id="PTHR46858:SF12">
    <property type="entry name" value="PROTEIN MDM4"/>
    <property type="match status" value="1"/>
</dbReference>
<dbReference type="GO" id="GO:0008270">
    <property type="term" value="F:zinc ion binding"/>
    <property type="evidence" value="ECO:0007669"/>
    <property type="project" value="UniProtKB-KW"/>
</dbReference>
<dbReference type="SUPFAM" id="SSF47592">
    <property type="entry name" value="SWIB/MDM2 domain"/>
    <property type="match status" value="1"/>
</dbReference>
<feature type="domain" description="DM2" evidence="4">
    <location>
        <begin position="24"/>
        <end position="107"/>
    </location>
</feature>
<keyword evidence="1" id="KW-0479">Metal-binding</keyword>
<evidence type="ECO:0000313" key="5">
    <source>
        <dbReference type="Ensembl" id="ENSCSRP00000019413.1"/>
    </source>
</evidence>
<protein>
    <recommendedName>
        <fullName evidence="4">DM2 domain-containing protein</fullName>
    </recommendedName>
</protein>
<evidence type="ECO:0000313" key="6">
    <source>
        <dbReference type="Proteomes" id="UP000694403"/>
    </source>
</evidence>
<evidence type="ECO:0000256" key="2">
    <source>
        <dbReference type="ARBA" id="ARBA00022771"/>
    </source>
</evidence>
<keyword evidence="2" id="KW-0863">Zinc-finger</keyword>
<organism evidence="5 6">
    <name type="scientific">Chelydra serpentina</name>
    <name type="common">Snapping turtle</name>
    <name type="synonym">Testudo serpentina</name>
    <dbReference type="NCBI Taxonomy" id="8475"/>
    <lineage>
        <taxon>Eukaryota</taxon>
        <taxon>Metazoa</taxon>
        <taxon>Chordata</taxon>
        <taxon>Craniata</taxon>
        <taxon>Vertebrata</taxon>
        <taxon>Euteleostomi</taxon>
        <taxon>Archelosauria</taxon>
        <taxon>Testudinata</taxon>
        <taxon>Testudines</taxon>
        <taxon>Cryptodira</taxon>
        <taxon>Durocryptodira</taxon>
        <taxon>Americhelydia</taxon>
        <taxon>Chelydroidea</taxon>
        <taxon>Chelydridae</taxon>
        <taxon>Chelydra</taxon>
    </lineage>
</organism>
<accession>A0A8C3SU77</accession>
<dbReference type="GO" id="GO:0010468">
    <property type="term" value="P:regulation of gene expression"/>
    <property type="evidence" value="ECO:0007669"/>
    <property type="project" value="TreeGrafter"/>
</dbReference>
<keyword evidence="6" id="KW-1185">Reference proteome</keyword>
<dbReference type="Ensembl" id="ENSCSRT00000020294.1">
    <property type="protein sequence ID" value="ENSCSRP00000019413.1"/>
    <property type="gene ID" value="ENSCSRG00000014819.1"/>
</dbReference>
<dbReference type="GO" id="GO:0016567">
    <property type="term" value="P:protein ubiquitination"/>
    <property type="evidence" value="ECO:0007669"/>
    <property type="project" value="TreeGrafter"/>
</dbReference>
<reference evidence="5" key="2">
    <citation type="submission" date="2025-09" db="UniProtKB">
        <authorList>
            <consortium name="Ensembl"/>
        </authorList>
    </citation>
    <scope>IDENTIFICATION</scope>
</reference>
<proteinExistence type="predicted"/>
<dbReference type="AlphaFoldDB" id="A0A8C3SU77"/>
<dbReference type="Gene3D" id="1.10.245.10">
    <property type="entry name" value="SWIB/MDM2 domain"/>
    <property type="match status" value="1"/>
</dbReference>
<dbReference type="PANTHER" id="PTHR46858">
    <property type="entry name" value="OS05G0521000 PROTEIN"/>
    <property type="match status" value="1"/>
</dbReference>
<dbReference type="InterPro" id="IPR003121">
    <property type="entry name" value="SWIB_MDM2_domain"/>
</dbReference>
<evidence type="ECO:0000256" key="3">
    <source>
        <dbReference type="ARBA" id="ARBA00022833"/>
    </source>
</evidence>
<evidence type="ECO:0000259" key="4">
    <source>
        <dbReference type="PROSITE" id="PS51925"/>
    </source>
</evidence>
<name>A0A8C3SU77_CHESE</name>
<dbReference type="GO" id="GO:0043066">
    <property type="term" value="P:negative regulation of apoptotic process"/>
    <property type="evidence" value="ECO:0007669"/>
    <property type="project" value="TreeGrafter"/>
</dbReference>